<dbReference type="InterPro" id="IPR013785">
    <property type="entry name" value="Aldolase_TIM"/>
</dbReference>
<feature type="binding site" evidence="8">
    <location>
        <position position="185"/>
    </location>
    <ligand>
        <name>S-adenosyl-L-methionine</name>
        <dbReference type="ChEBI" id="CHEBI:59789"/>
    </ligand>
</feature>
<dbReference type="PIRSF" id="PIRSF004762">
    <property type="entry name" value="CHP00423"/>
    <property type="match status" value="1"/>
</dbReference>
<evidence type="ECO:0000256" key="4">
    <source>
        <dbReference type="ARBA" id="ARBA00023004"/>
    </source>
</evidence>
<dbReference type="InterPro" id="IPR058240">
    <property type="entry name" value="rSAM_sf"/>
</dbReference>
<proteinExistence type="predicted"/>
<dbReference type="AlphaFoldDB" id="E6U5H3"/>
<evidence type="ECO:0000313" key="11">
    <source>
        <dbReference type="Proteomes" id="UP000001551"/>
    </source>
</evidence>
<evidence type="ECO:0000256" key="7">
    <source>
        <dbReference type="PIRSR" id="PIRSR004762-1"/>
    </source>
</evidence>
<reference evidence="10 11" key="1">
    <citation type="submission" date="2010-12" db="EMBL/GenBank/DDBJ databases">
        <title>Complete sequence of Ethanoligenens harbinense YUAN-3.</title>
        <authorList>
            <person name="Lucas S."/>
            <person name="Copeland A."/>
            <person name="Lapidus A."/>
            <person name="Cheng J.-F."/>
            <person name="Bruce D."/>
            <person name="Goodwin L."/>
            <person name="Pitluck S."/>
            <person name="Chertkov O."/>
            <person name="Misra M."/>
            <person name="Detter J.C."/>
            <person name="Han C."/>
            <person name="Tapia R."/>
            <person name="Land M."/>
            <person name="Hauser L."/>
            <person name="Jeffries C."/>
            <person name="Kyrpides N."/>
            <person name="Ivanova N."/>
            <person name="Mikhailova N."/>
            <person name="Wang A."/>
            <person name="Mouttaki H."/>
            <person name="He Z."/>
            <person name="Zhou J."/>
            <person name="Hemme C.L."/>
            <person name="Woyke T."/>
        </authorList>
    </citation>
    <scope>NUCLEOTIDE SEQUENCE [LARGE SCALE GENOMIC DNA]</scope>
    <source>
        <strain evidence="11">DSM 18485 / JCM 12961 / CGMCC 1.5033 / YUAN-3</strain>
    </source>
</reference>
<protein>
    <submittedName>
        <fullName evidence="10">Radical SAM domain protein</fullName>
    </submittedName>
</protein>
<dbReference type="GO" id="GO:0051539">
    <property type="term" value="F:4 iron, 4 sulfur cluster binding"/>
    <property type="evidence" value="ECO:0007669"/>
    <property type="project" value="UniProtKB-KW"/>
</dbReference>
<feature type="binding site" evidence="8">
    <location>
        <position position="165"/>
    </location>
    <ligand>
        <name>S-adenosyl-L-methionine</name>
        <dbReference type="ChEBI" id="CHEBI:59789"/>
    </ligand>
</feature>
<keyword evidence="11" id="KW-1185">Reference proteome</keyword>
<dbReference type="Proteomes" id="UP000001551">
    <property type="component" value="Chromosome"/>
</dbReference>
<dbReference type="KEGG" id="eha:Ethha_0049"/>
<comment type="cofactor">
    <cofactor evidence="6">
        <name>[2Fe-2S] cluster</name>
        <dbReference type="ChEBI" id="CHEBI:190135"/>
    </cofactor>
</comment>
<dbReference type="SMART" id="SM00876">
    <property type="entry name" value="BATS"/>
    <property type="match status" value="1"/>
</dbReference>
<accession>E6U5H3</accession>
<dbReference type="GO" id="GO:0044272">
    <property type="term" value="P:sulfur compound biosynthetic process"/>
    <property type="evidence" value="ECO:0007669"/>
    <property type="project" value="UniProtKB-ARBA"/>
</dbReference>
<feature type="binding site" evidence="8">
    <location>
        <position position="140"/>
    </location>
    <ligand>
        <name>(3R)-3-methyl-D-ornithine</name>
        <dbReference type="ChEBI" id="CHEBI:64642"/>
    </ligand>
</feature>
<dbReference type="InterPro" id="IPR007197">
    <property type="entry name" value="rSAM"/>
</dbReference>
<sequence length="356" mass="39606">MLHAAECTDIVRHGDKPALAALIAKARLAGETERAALFNAADAARRPYYGKNVYFRGLIEFTSYCKNDCYYCGIRAGNRNARHYRLTAEEIWACAAKGYALGFRTFVLQGGEDPWYTDARICEIVSGLKERHADCAVTLSIGEKSFESYKRYYDAGADRFLLRHETANDAHYRLLHPPELSLAHRKQCLYDLRAIGYQVGAGFMVESPGQTDETLAEDFLFLRELQPHMVGIGPFVPHHDTRYAGLPTPTADFTLVLLSLLRLMLPKVLLPATTALGTVDPLGREKGLRAGANVVMPNLSPVTHRKDYMLYDNKICTGEEAAECLQCLSRRIASAGFIPDFGRGDHADRVEKAARA</sequence>
<dbReference type="STRING" id="663278.Ethha_0049"/>
<keyword evidence="1 7" id="KW-0004">4Fe-4S</keyword>
<evidence type="ECO:0000256" key="1">
    <source>
        <dbReference type="ARBA" id="ARBA00022485"/>
    </source>
</evidence>
<dbReference type="InterPro" id="IPR024021">
    <property type="entry name" value="FeFe-hyd_HydE_rSAM"/>
</dbReference>
<dbReference type="SFLD" id="SFLDS00029">
    <property type="entry name" value="Radical_SAM"/>
    <property type="match status" value="1"/>
</dbReference>
<dbReference type="PANTHER" id="PTHR43726">
    <property type="entry name" value="3-METHYLORNITHINE SYNTHASE"/>
    <property type="match status" value="1"/>
</dbReference>
<dbReference type="SMART" id="SM00729">
    <property type="entry name" value="Elp3"/>
    <property type="match status" value="1"/>
</dbReference>
<keyword evidence="3" id="KW-0479">Metal-binding</keyword>
<feature type="domain" description="Radical SAM core" evidence="9">
    <location>
        <begin position="51"/>
        <end position="273"/>
    </location>
</feature>
<comment type="cofactor">
    <cofactor evidence="7">
        <name>[4Fe-4S] cluster</name>
        <dbReference type="ChEBI" id="CHEBI:49883"/>
    </cofactor>
    <text evidence="7">Binds 1 [4Fe-4S] cluster. The cluster is coordinated with 3 cysteines and an exchangeable S-adenosyl-L-methionine.</text>
</comment>
<dbReference type="Gene3D" id="3.20.20.70">
    <property type="entry name" value="Aldolase class I"/>
    <property type="match status" value="1"/>
</dbReference>
<evidence type="ECO:0000256" key="6">
    <source>
        <dbReference type="ARBA" id="ARBA00034078"/>
    </source>
</evidence>
<evidence type="ECO:0000259" key="9">
    <source>
        <dbReference type="PROSITE" id="PS51918"/>
    </source>
</evidence>
<dbReference type="HOGENOM" id="CLU_033172_0_1_9"/>
<evidence type="ECO:0000256" key="3">
    <source>
        <dbReference type="ARBA" id="ARBA00022723"/>
    </source>
</evidence>
<feature type="binding site" evidence="7">
    <location>
        <position position="65"/>
    </location>
    <ligand>
        <name>[4Fe-4S] cluster</name>
        <dbReference type="ChEBI" id="CHEBI:49883"/>
        <note>4Fe-4S-S-AdoMet</note>
    </ligand>
</feature>
<dbReference type="eggNOG" id="COG0502">
    <property type="taxonomic scope" value="Bacteria"/>
</dbReference>
<dbReference type="GO" id="GO:0016740">
    <property type="term" value="F:transferase activity"/>
    <property type="evidence" value="ECO:0007669"/>
    <property type="project" value="TreeGrafter"/>
</dbReference>
<dbReference type="SFLD" id="SFLDG01060">
    <property type="entry name" value="BATS_domain_containing"/>
    <property type="match status" value="1"/>
</dbReference>
<evidence type="ECO:0000256" key="8">
    <source>
        <dbReference type="PIRSR" id="PIRSR004762-2"/>
    </source>
</evidence>
<evidence type="ECO:0000256" key="2">
    <source>
        <dbReference type="ARBA" id="ARBA00022691"/>
    </source>
</evidence>
<dbReference type="NCBIfam" id="TIGR03956">
    <property type="entry name" value="rSAM_HydE"/>
    <property type="match status" value="1"/>
</dbReference>
<dbReference type="EMBL" id="CP002400">
    <property type="protein sequence ID" value="ADU25640.1"/>
    <property type="molecule type" value="Genomic_DNA"/>
</dbReference>
<name>E6U5H3_ETHHY</name>
<gene>
    <name evidence="10" type="ordered locus">Ethha_0049</name>
</gene>
<dbReference type="InterPro" id="IPR006638">
    <property type="entry name" value="Elp3/MiaA/NifB-like_rSAM"/>
</dbReference>
<dbReference type="InterPro" id="IPR010722">
    <property type="entry name" value="BATS_dom"/>
</dbReference>
<dbReference type="SFLD" id="SFLDG01280">
    <property type="entry name" value="HydE/PylB-like"/>
    <property type="match status" value="1"/>
</dbReference>
<dbReference type="InterPro" id="IPR034422">
    <property type="entry name" value="HydE/PylB-like"/>
</dbReference>
<keyword evidence="2 7" id="KW-0949">S-adenosyl-L-methionine</keyword>
<feature type="binding site" evidence="7">
    <location>
        <position position="72"/>
    </location>
    <ligand>
        <name>[4Fe-4S] cluster</name>
        <dbReference type="ChEBI" id="CHEBI:49883"/>
        <note>4Fe-4S-S-AdoMet</note>
    </ligand>
</feature>
<dbReference type="GO" id="GO:0042364">
    <property type="term" value="P:water-soluble vitamin biosynthetic process"/>
    <property type="evidence" value="ECO:0007669"/>
    <property type="project" value="UniProtKB-ARBA"/>
</dbReference>
<organism evidence="10 11">
    <name type="scientific">Ethanoligenens harbinense (strain DSM 18485 / JCM 12961 / CGMCC 1.5033 / YUAN-3)</name>
    <dbReference type="NCBI Taxonomy" id="663278"/>
    <lineage>
        <taxon>Bacteria</taxon>
        <taxon>Bacillati</taxon>
        <taxon>Bacillota</taxon>
        <taxon>Clostridia</taxon>
        <taxon>Eubacteriales</taxon>
        <taxon>Oscillospiraceae</taxon>
        <taxon>Ethanoligenens</taxon>
    </lineage>
</organism>
<dbReference type="PROSITE" id="PS51918">
    <property type="entry name" value="RADICAL_SAM"/>
    <property type="match status" value="1"/>
</dbReference>
<dbReference type="GO" id="GO:0046872">
    <property type="term" value="F:metal ion binding"/>
    <property type="evidence" value="ECO:0007669"/>
    <property type="project" value="UniProtKB-KW"/>
</dbReference>
<keyword evidence="5 7" id="KW-0411">Iron-sulfur</keyword>
<dbReference type="PANTHER" id="PTHR43726:SF1">
    <property type="entry name" value="BIOTIN SYNTHASE"/>
    <property type="match status" value="1"/>
</dbReference>
<dbReference type="RefSeq" id="WP_013484021.1">
    <property type="nucleotide sequence ID" value="NC_014828.1"/>
</dbReference>
<dbReference type="SFLD" id="SFLDF00348">
    <property type="entry name" value="FeFe_hydrogenase_maturase_(Hyd"/>
    <property type="match status" value="1"/>
</dbReference>
<evidence type="ECO:0000313" key="10">
    <source>
        <dbReference type="EMBL" id="ADU25640.1"/>
    </source>
</evidence>
<keyword evidence="4 7" id="KW-0408">Iron</keyword>
<dbReference type="SUPFAM" id="SSF102114">
    <property type="entry name" value="Radical SAM enzymes"/>
    <property type="match status" value="1"/>
</dbReference>
<dbReference type="CDD" id="cd01335">
    <property type="entry name" value="Radical_SAM"/>
    <property type="match status" value="1"/>
</dbReference>
<feature type="binding site" evidence="7">
    <location>
        <position position="69"/>
    </location>
    <ligand>
        <name>[4Fe-4S] cluster</name>
        <dbReference type="ChEBI" id="CHEBI:49883"/>
        <note>4Fe-4S-S-AdoMet</note>
    </ligand>
</feature>
<dbReference type="Pfam" id="PF04055">
    <property type="entry name" value="Radical_SAM"/>
    <property type="match status" value="1"/>
</dbReference>
<evidence type="ECO:0000256" key="5">
    <source>
        <dbReference type="ARBA" id="ARBA00023014"/>
    </source>
</evidence>